<dbReference type="Proteomes" id="UP000184096">
    <property type="component" value="Chromosome I"/>
</dbReference>
<evidence type="ECO:0000313" key="2">
    <source>
        <dbReference type="Proteomes" id="UP000184096"/>
    </source>
</evidence>
<gene>
    <name evidence="1" type="ORF">SAMN05444170_1399</name>
</gene>
<reference evidence="2" key="1">
    <citation type="submission" date="2016-11" db="EMBL/GenBank/DDBJ databases">
        <authorList>
            <person name="Varghese N."/>
            <person name="Submissions S."/>
        </authorList>
    </citation>
    <scope>NUCLEOTIDE SEQUENCE [LARGE SCALE GENOMIC DNA]</scope>
    <source>
        <strain evidence="2">GAS401</strain>
    </source>
</reference>
<keyword evidence="2" id="KW-1185">Reference proteome</keyword>
<accession>A0A1M7TD86</accession>
<organism evidence="1 2">
    <name type="scientific">Bradyrhizobium erythrophlei</name>
    <dbReference type="NCBI Taxonomy" id="1437360"/>
    <lineage>
        <taxon>Bacteria</taxon>
        <taxon>Pseudomonadati</taxon>
        <taxon>Pseudomonadota</taxon>
        <taxon>Alphaproteobacteria</taxon>
        <taxon>Hyphomicrobiales</taxon>
        <taxon>Nitrobacteraceae</taxon>
        <taxon>Bradyrhizobium</taxon>
    </lineage>
</organism>
<sequence length="167" mass="18284">MIFEPRYVVAAFGLIVSSPLVHAEEKEPLAVIELGAATERSIQDGTYSAGPSAAVEFPVIKDWLEIETGISPLFRAGQTEWQADVLFKKPFTINEHVEFMVGAGPQLSYATAGGGTKVAGEFAMEWMIWPTKDRKFGWFIEPTYSVTLNKGHEQAIGLTGGLMIALY</sequence>
<dbReference type="EMBL" id="LT670849">
    <property type="protein sequence ID" value="SHN68663.1"/>
    <property type="molecule type" value="Genomic_DNA"/>
</dbReference>
<dbReference type="OrthoDB" id="117362at2"/>
<evidence type="ECO:0000313" key="1">
    <source>
        <dbReference type="EMBL" id="SHN68663.1"/>
    </source>
</evidence>
<protein>
    <recommendedName>
        <fullName evidence="3">Outer membrane protein beta-barrel domain-containing protein</fullName>
    </recommendedName>
</protein>
<dbReference type="AlphaFoldDB" id="A0A1M7TD86"/>
<evidence type="ECO:0008006" key="3">
    <source>
        <dbReference type="Google" id="ProtNLM"/>
    </source>
</evidence>
<proteinExistence type="predicted"/>
<dbReference type="RefSeq" id="WP_072817250.1">
    <property type="nucleotide sequence ID" value="NZ_LT670849.1"/>
</dbReference>
<name>A0A1M7TD86_9BRAD</name>